<accession>I1QG09</accession>
<feature type="compositionally biased region" description="Basic and acidic residues" evidence="1">
    <location>
        <begin position="53"/>
        <end position="65"/>
    </location>
</feature>
<dbReference type="Proteomes" id="UP000007306">
    <property type="component" value="Chromosome 8"/>
</dbReference>
<evidence type="ECO:0000256" key="1">
    <source>
        <dbReference type="SAM" id="MobiDB-lite"/>
    </source>
</evidence>
<proteinExistence type="predicted"/>
<protein>
    <submittedName>
        <fullName evidence="3">Uncharacterized protein</fullName>
    </submittedName>
</protein>
<dbReference type="EnsemblPlants" id="ORGLA08G0036000.1">
    <property type="protein sequence ID" value="ORGLA08G0036000.1"/>
    <property type="gene ID" value="ORGLA08G0036000"/>
</dbReference>
<feature type="signal peptide" evidence="2">
    <location>
        <begin position="1"/>
        <end position="22"/>
    </location>
</feature>
<feature type="chain" id="PRO_5003650109" evidence="2">
    <location>
        <begin position="23"/>
        <end position="146"/>
    </location>
</feature>
<keyword evidence="4" id="KW-1185">Reference proteome</keyword>
<evidence type="ECO:0000313" key="4">
    <source>
        <dbReference type="Proteomes" id="UP000007306"/>
    </source>
</evidence>
<feature type="region of interest" description="Disordered" evidence="1">
    <location>
        <begin position="23"/>
        <end position="80"/>
    </location>
</feature>
<name>I1QG09_ORYGL</name>
<dbReference type="Gramene" id="ORGLA08G0036000.1">
    <property type="protein sequence ID" value="ORGLA08G0036000.1"/>
    <property type="gene ID" value="ORGLA08G0036000"/>
</dbReference>
<reference evidence="3 4" key="2">
    <citation type="submission" date="2018-04" db="EMBL/GenBank/DDBJ databases">
        <title>OglaRS2 (Oryza glaberrima Reference Sequence Version 2).</title>
        <authorList>
            <person name="Zhang J."/>
            <person name="Kudrna D."/>
            <person name="Lee S."/>
            <person name="Talag J."/>
            <person name="Rajasekar S."/>
            <person name="Wing R.A."/>
        </authorList>
    </citation>
    <scope>NUCLEOTIDE SEQUENCE [LARGE SCALE GENOMIC DNA]</scope>
    <source>
        <strain evidence="3 4">cv. IRGC 96717</strain>
    </source>
</reference>
<dbReference type="HOGENOM" id="CLU_1780346_0_0_1"/>
<keyword evidence="2" id="KW-0732">Signal</keyword>
<organism evidence="3 4">
    <name type="scientific">Oryza glaberrima</name>
    <name type="common">African rice</name>
    <dbReference type="NCBI Taxonomy" id="4538"/>
    <lineage>
        <taxon>Eukaryota</taxon>
        <taxon>Viridiplantae</taxon>
        <taxon>Streptophyta</taxon>
        <taxon>Embryophyta</taxon>
        <taxon>Tracheophyta</taxon>
        <taxon>Spermatophyta</taxon>
        <taxon>Magnoliopsida</taxon>
        <taxon>Liliopsida</taxon>
        <taxon>Poales</taxon>
        <taxon>Poaceae</taxon>
        <taxon>BOP clade</taxon>
        <taxon>Oryzoideae</taxon>
        <taxon>Oryzeae</taxon>
        <taxon>Oryzinae</taxon>
        <taxon>Oryza</taxon>
    </lineage>
</organism>
<evidence type="ECO:0000313" key="3">
    <source>
        <dbReference type="EnsemblPlants" id="ORGLA08G0036000.1"/>
    </source>
</evidence>
<reference evidence="3" key="1">
    <citation type="submission" date="2015-06" db="UniProtKB">
        <authorList>
            <consortium name="EnsemblPlants"/>
        </authorList>
    </citation>
    <scope>IDENTIFICATION</scope>
</reference>
<dbReference type="OMA" id="GWWKWLK"/>
<evidence type="ECO:0000256" key="2">
    <source>
        <dbReference type="SAM" id="SignalP"/>
    </source>
</evidence>
<dbReference type="AlphaFoldDB" id="I1QG09"/>
<sequence length="146" mass="16583">MSLLLPPVLLSFLLFLLPSNNREEEGQGAGASVVERPRRRRPSVFPLAAHPGRSVEDIGRKEDGRNGNNKSSAPAGYGGAGGGWWKWLKERDGGKIDGREANRTLAPRIKWLREYNKESGRLKRIFYGLWEYLGGDPKERYWFWGK</sequence>